<organism evidence="2 3">
    <name type="scientific">Mesorhizobium captivum</name>
    <dbReference type="NCBI Taxonomy" id="3072319"/>
    <lineage>
        <taxon>Bacteria</taxon>
        <taxon>Pseudomonadati</taxon>
        <taxon>Pseudomonadota</taxon>
        <taxon>Alphaproteobacteria</taxon>
        <taxon>Hyphomicrobiales</taxon>
        <taxon>Phyllobacteriaceae</taxon>
        <taxon>Mesorhizobium</taxon>
    </lineage>
</organism>
<evidence type="ECO:0000313" key="2">
    <source>
        <dbReference type="EMBL" id="MDX8492938.1"/>
    </source>
</evidence>
<comment type="caution">
    <text evidence="2">The sequence shown here is derived from an EMBL/GenBank/DDBJ whole genome shotgun (WGS) entry which is preliminary data.</text>
</comment>
<proteinExistence type="predicted"/>
<dbReference type="InterPro" id="IPR011604">
    <property type="entry name" value="PDDEXK-like_dom_sf"/>
</dbReference>
<feature type="domain" description="Putative exodeoxyribonuclease 8 PDDEXK-like" evidence="1">
    <location>
        <begin position="50"/>
        <end position="262"/>
    </location>
</feature>
<name>A0ABU4Z2X7_9HYPH</name>
<dbReference type="Proteomes" id="UP001271249">
    <property type="component" value="Unassembled WGS sequence"/>
</dbReference>
<dbReference type="RefSeq" id="WP_320226919.1">
    <property type="nucleotide sequence ID" value="NZ_JAVIJC010000014.1"/>
</dbReference>
<accession>A0ABU4Z2X7</accession>
<dbReference type="InterPro" id="IPR024432">
    <property type="entry name" value="Put_RecE_PDDEXK-like_dom"/>
</dbReference>
<dbReference type="Gene3D" id="3.90.320.10">
    <property type="match status" value="1"/>
</dbReference>
<dbReference type="Pfam" id="PF12684">
    <property type="entry name" value="DUF3799"/>
    <property type="match status" value="1"/>
</dbReference>
<dbReference type="EMBL" id="JAVIJC010000014">
    <property type="protein sequence ID" value="MDX8492938.1"/>
    <property type="molecule type" value="Genomic_DNA"/>
</dbReference>
<gene>
    <name evidence="2" type="ORF">RFN29_15270</name>
</gene>
<reference evidence="2 3" key="1">
    <citation type="submission" date="2023-08" db="EMBL/GenBank/DDBJ databases">
        <title>Implementing the SeqCode for naming new Mesorhizobium species isolated from Vachellia karroo root nodules.</title>
        <authorList>
            <person name="Van Lill M."/>
        </authorList>
    </citation>
    <scope>NUCLEOTIDE SEQUENCE [LARGE SCALE GENOMIC DNA]</scope>
    <source>
        <strain evidence="2 3">VK22B</strain>
    </source>
</reference>
<evidence type="ECO:0000259" key="1">
    <source>
        <dbReference type="Pfam" id="PF12684"/>
    </source>
</evidence>
<sequence>MNQHVSIPKGFKPGIYQGVPNDSYHGGPGISKSGLWTIETQSPAHYKFGERESAKHFDFGEACHFAVLQPELFEKRVVRGPDDRRGNKWKDLAEACTVDGKLLLTSGDHDGVCAIRDAVHADERINSIITGGKPEIEASGYWIDQETGVICRCRPDLYRADLGGVLDVKSARSAHPDVFARAVINYGYHSQEAHYSDGWRILGRTVDWFAFLVFEKEPPYAFAVYELPPSIVEEGRVIMRKALNTYAECVKANHWPAYGEGVQELSFKRWAYRLTEAPEFESEPA</sequence>
<protein>
    <submittedName>
        <fullName evidence="2">PD-(D/E)XK nuclease-like domain-containing protein</fullName>
    </submittedName>
</protein>
<evidence type="ECO:0000313" key="3">
    <source>
        <dbReference type="Proteomes" id="UP001271249"/>
    </source>
</evidence>
<keyword evidence="3" id="KW-1185">Reference proteome</keyword>